<proteinExistence type="predicted"/>
<dbReference type="EMBL" id="JANPWB010000004">
    <property type="protein sequence ID" value="KAJ1191356.1"/>
    <property type="molecule type" value="Genomic_DNA"/>
</dbReference>
<organism evidence="1 2">
    <name type="scientific">Pleurodeles waltl</name>
    <name type="common">Iberian ribbed newt</name>
    <dbReference type="NCBI Taxonomy" id="8319"/>
    <lineage>
        <taxon>Eukaryota</taxon>
        <taxon>Metazoa</taxon>
        <taxon>Chordata</taxon>
        <taxon>Craniata</taxon>
        <taxon>Vertebrata</taxon>
        <taxon>Euteleostomi</taxon>
        <taxon>Amphibia</taxon>
        <taxon>Batrachia</taxon>
        <taxon>Caudata</taxon>
        <taxon>Salamandroidea</taxon>
        <taxon>Salamandridae</taxon>
        <taxon>Pleurodelinae</taxon>
        <taxon>Pleurodeles</taxon>
    </lineage>
</organism>
<evidence type="ECO:0000313" key="1">
    <source>
        <dbReference type="EMBL" id="KAJ1191356.1"/>
    </source>
</evidence>
<sequence length="93" mass="10045">MTEWLRIEEEEMGHGFEEALGPQLGAGLSEVINASVQQSLSRALVVSVPQRINQAVLAALKPITQQFESFIKKQGLGSLPVDKVMEEVAAATP</sequence>
<evidence type="ECO:0000313" key="2">
    <source>
        <dbReference type="Proteomes" id="UP001066276"/>
    </source>
</evidence>
<name>A0AAV7URR8_PLEWA</name>
<dbReference type="Proteomes" id="UP001066276">
    <property type="component" value="Chromosome 2_2"/>
</dbReference>
<reference evidence="1" key="1">
    <citation type="journal article" date="2022" name="bioRxiv">
        <title>Sequencing and chromosome-scale assembly of the giantPleurodeles waltlgenome.</title>
        <authorList>
            <person name="Brown T."/>
            <person name="Elewa A."/>
            <person name="Iarovenko S."/>
            <person name="Subramanian E."/>
            <person name="Araus A.J."/>
            <person name="Petzold A."/>
            <person name="Susuki M."/>
            <person name="Suzuki K.-i.T."/>
            <person name="Hayashi T."/>
            <person name="Toyoda A."/>
            <person name="Oliveira C."/>
            <person name="Osipova E."/>
            <person name="Leigh N.D."/>
            <person name="Simon A."/>
            <person name="Yun M.H."/>
        </authorList>
    </citation>
    <scope>NUCLEOTIDE SEQUENCE</scope>
    <source>
        <strain evidence="1">20211129_DDA</strain>
        <tissue evidence="1">Liver</tissue>
    </source>
</reference>
<dbReference type="AlphaFoldDB" id="A0AAV7URR8"/>
<gene>
    <name evidence="1" type="ORF">NDU88_000672</name>
</gene>
<keyword evidence="2" id="KW-1185">Reference proteome</keyword>
<comment type="caution">
    <text evidence="1">The sequence shown here is derived from an EMBL/GenBank/DDBJ whole genome shotgun (WGS) entry which is preliminary data.</text>
</comment>
<protein>
    <submittedName>
        <fullName evidence="1">Uncharacterized protein</fullName>
    </submittedName>
</protein>
<accession>A0AAV7URR8</accession>